<gene>
    <name evidence="2" type="ORF">ALC57_04823</name>
</gene>
<feature type="compositionally biased region" description="Basic and acidic residues" evidence="1">
    <location>
        <begin position="29"/>
        <end position="51"/>
    </location>
</feature>
<protein>
    <submittedName>
        <fullName evidence="2">Uncharacterized protein</fullName>
    </submittedName>
</protein>
<organism evidence="2 3">
    <name type="scientific">Trachymyrmex cornetzi</name>
    <dbReference type="NCBI Taxonomy" id="471704"/>
    <lineage>
        <taxon>Eukaryota</taxon>
        <taxon>Metazoa</taxon>
        <taxon>Ecdysozoa</taxon>
        <taxon>Arthropoda</taxon>
        <taxon>Hexapoda</taxon>
        <taxon>Insecta</taxon>
        <taxon>Pterygota</taxon>
        <taxon>Neoptera</taxon>
        <taxon>Endopterygota</taxon>
        <taxon>Hymenoptera</taxon>
        <taxon>Apocrita</taxon>
        <taxon>Aculeata</taxon>
        <taxon>Formicoidea</taxon>
        <taxon>Formicidae</taxon>
        <taxon>Myrmicinae</taxon>
        <taxon>Trachymyrmex</taxon>
    </lineage>
</organism>
<evidence type="ECO:0000313" key="3">
    <source>
        <dbReference type="Proteomes" id="UP000078492"/>
    </source>
</evidence>
<dbReference type="Proteomes" id="UP000078492">
    <property type="component" value="Unassembled WGS sequence"/>
</dbReference>
<sequence length="296" mass="32997">MFDGKRGWRAGGWRRLTGIRVRGRHRVGKRDEAGQTAAREKRREREREREGGGTGFHGRLITNGRVSRSSAADSQELELHRRRSIASHPASQAARQPNGLTGRAADDNVAATPANYHGRDIGVYLRAVGALAHADHFVLENDSGNSPLIRCRQERIEPFSLGILRAKQAEQGGGNVGKREVGRIKITLPSLPFFRIIVFFSFTLIRFNRPTAEGNNGRILLQDIEWNKRRTVPYARISAKGEAVPPSSSMRLAGYRERDHELESIKLSLATPTWSSSSRFANAANVWRKGDESASR</sequence>
<evidence type="ECO:0000256" key="1">
    <source>
        <dbReference type="SAM" id="MobiDB-lite"/>
    </source>
</evidence>
<dbReference type="AlphaFoldDB" id="A0A195EDW9"/>
<reference evidence="2 3" key="1">
    <citation type="submission" date="2015-09" db="EMBL/GenBank/DDBJ databases">
        <title>Trachymyrmex cornetzi WGS genome.</title>
        <authorList>
            <person name="Nygaard S."/>
            <person name="Hu H."/>
            <person name="Boomsma J."/>
            <person name="Zhang G."/>
        </authorList>
    </citation>
    <scope>NUCLEOTIDE SEQUENCE [LARGE SCALE GENOMIC DNA]</scope>
    <source>
        <strain evidence="2">Tcor2-1</strain>
        <tissue evidence="2">Whole body</tissue>
    </source>
</reference>
<dbReference type="EMBL" id="KQ979074">
    <property type="protein sequence ID" value="KYN23039.1"/>
    <property type="molecule type" value="Genomic_DNA"/>
</dbReference>
<feature type="compositionally biased region" description="Polar residues" evidence="1">
    <location>
        <begin position="64"/>
        <end position="73"/>
    </location>
</feature>
<name>A0A195EDW9_9HYME</name>
<feature type="region of interest" description="Disordered" evidence="1">
    <location>
        <begin position="25"/>
        <end position="106"/>
    </location>
</feature>
<feature type="compositionally biased region" description="Polar residues" evidence="1">
    <location>
        <begin position="89"/>
        <end position="99"/>
    </location>
</feature>
<proteinExistence type="predicted"/>
<evidence type="ECO:0000313" key="2">
    <source>
        <dbReference type="EMBL" id="KYN23039.1"/>
    </source>
</evidence>
<accession>A0A195EDW9</accession>
<keyword evidence="3" id="KW-1185">Reference proteome</keyword>